<sequence>MRGEHAPTERASRSRRDSATATIRNRTRNPSNFLRTVDKVNQSILSDRRFTISVKCALGTQLEQRTTSSRSRSSISSPLLPSSSQLLSFCGNCC</sequence>
<evidence type="ECO:0000313" key="3">
    <source>
        <dbReference type="Proteomes" id="UP000024635"/>
    </source>
</evidence>
<feature type="region of interest" description="Disordered" evidence="1">
    <location>
        <begin position="63"/>
        <end position="83"/>
    </location>
</feature>
<reference evidence="3" key="1">
    <citation type="journal article" date="2015" name="Nat. Genet.">
        <title>The genome and transcriptome of the zoonotic hookworm Ancylostoma ceylanicum identify infection-specific gene families.</title>
        <authorList>
            <person name="Schwarz E.M."/>
            <person name="Hu Y."/>
            <person name="Antoshechkin I."/>
            <person name="Miller M.M."/>
            <person name="Sternberg P.W."/>
            <person name="Aroian R.V."/>
        </authorList>
    </citation>
    <scope>NUCLEOTIDE SEQUENCE</scope>
    <source>
        <strain evidence="3">HY135</strain>
    </source>
</reference>
<name>A0A016V1T9_9BILA</name>
<organism evidence="2 3">
    <name type="scientific">Ancylostoma ceylanicum</name>
    <dbReference type="NCBI Taxonomy" id="53326"/>
    <lineage>
        <taxon>Eukaryota</taxon>
        <taxon>Metazoa</taxon>
        <taxon>Ecdysozoa</taxon>
        <taxon>Nematoda</taxon>
        <taxon>Chromadorea</taxon>
        <taxon>Rhabditida</taxon>
        <taxon>Rhabditina</taxon>
        <taxon>Rhabditomorpha</taxon>
        <taxon>Strongyloidea</taxon>
        <taxon>Ancylostomatidae</taxon>
        <taxon>Ancylostomatinae</taxon>
        <taxon>Ancylostoma</taxon>
    </lineage>
</organism>
<accession>A0A016V1T9</accession>
<gene>
    <name evidence="2" type="primary">Acey_s0019.g3810</name>
    <name evidence="2" type="ORF">Y032_0019g3810</name>
</gene>
<dbReference type="Proteomes" id="UP000024635">
    <property type="component" value="Unassembled WGS sequence"/>
</dbReference>
<keyword evidence="3" id="KW-1185">Reference proteome</keyword>
<evidence type="ECO:0000313" key="2">
    <source>
        <dbReference type="EMBL" id="EYC21420.1"/>
    </source>
</evidence>
<proteinExistence type="predicted"/>
<dbReference type="EMBL" id="JARK01001355">
    <property type="protein sequence ID" value="EYC21420.1"/>
    <property type="molecule type" value="Genomic_DNA"/>
</dbReference>
<dbReference type="AlphaFoldDB" id="A0A016V1T9"/>
<feature type="compositionally biased region" description="Basic and acidic residues" evidence="1">
    <location>
        <begin position="1"/>
        <end position="18"/>
    </location>
</feature>
<feature type="region of interest" description="Disordered" evidence="1">
    <location>
        <begin position="1"/>
        <end position="30"/>
    </location>
</feature>
<evidence type="ECO:0000256" key="1">
    <source>
        <dbReference type="SAM" id="MobiDB-lite"/>
    </source>
</evidence>
<protein>
    <submittedName>
        <fullName evidence="2">Uncharacterized protein</fullName>
    </submittedName>
</protein>
<comment type="caution">
    <text evidence="2">The sequence shown here is derived from an EMBL/GenBank/DDBJ whole genome shotgun (WGS) entry which is preliminary data.</text>
</comment>